<comment type="subunit">
    <text evidence="1">Component of the NuA4 histone acetyltransferase complex.</text>
</comment>
<evidence type="ECO:0000259" key="3">
    <source>
        <dbReference type="PROSITE" id="PS50013"/>
    </source>
</evidence>
<protein>
    <recommendedName>
        <fullName evidence="3">Chromo domain-containing protein</fullName>
    </recommendedName>
</protein>
<dbReference type="AlphaFoldDB" id="A0A6A6V8Z8"/>
<dbReference type="Proteomes" id="UP000799440">
    <property type="component" value="Unassembled WGS sequence"/>
</dbReference>
<accession>A0A6A6V8Z8</accession>
<name>A0A6A6V8Z8_9PLEO</name>
<reference evidence="4" key="1">
    <citation type="journal article" date="2020" name="Stud. Mycol.">
        <title>101 Dothideomycetes genomes: a test case for predicting lifestyles and emergence of pathogens.</title>
        <authorList>
            <person name="Haridas S."/>
            <person name="Albert R."/>
            <person name="Binder M."/>
            <person name="Bloem J."/>
            <person name="Labutti K."/>
            <person name="Salamov A."/>
            <person name="Andreopoulos B."/>
            <person name="Baker S."/>
            <person name="Barry K."/>
            <person name="Bills G."/>
            <person name="Bluhm B."/>
            <person name="Cannon C."/>
            <person name="Castanera R."/>
            <person name="Culley D."/>
            <person name="Daum C."/>
            <person name="Ezra D."/>
            <person name="Gonzalez J."/>
            <person name="Henrissat B."/>
            <person name="Kuo A."/>
            <person name="Liang C."/>
            <person name="Lipzen A."/>
            <person name="Lutzoni F."/>
            <person name="Magnuson J."/>
            <person name="Mondo S."/>
            <person name="Nolan M."/>
            <person name="Ohm R."/>
            <person name="Pangilinan J."/>
            <person name="Park H.-J."/>
            <person name="Ramirez L."/>
            <person name="Alfaro M."/>
            <person name="Sun H."/>
            <person name="Tritt A."/>
            <person name="Yoshinaga Y."/>
            <person name="Zwiers L.-H."/>
            <person name="Turgeon B."/>
            <person name="Goodwin S."/>
            <person name="Spatafora J."/>
            <person name="Crous P."/>
            <person name="Grigoriev I."/>
        </authorList>
    </citation>
    <scope>NUCLEOTIDE SEQUENCE</scope>
    <source>
        <strain evidence="4">CBS 119925</strain>
    </source>
</reference>
<dbReference type="GO" id="GO:0006338">
    <property type="term" value="P:chromatin remodeling"/>
    <property type="evidence" value="ECO:0007669"/>
    <property type="project" value="UniProtKB-ARBA"/>
</dbReference>
<evidence type="ECO:0000313" key="5">
    <source>
        <dbReference type="Proteomes" id="UP000799440"/>
    </source>
</evidence>
<evidence type="ECO:0000313" key="4">
    <source>
        <dbReference type="EMBL" id="KAF2745771.1"/>
    </source>
</evidence>
<sequence>MKIFPVFHNSLLLPKQSTDGLPGQKLINEAGSRRLRGRVLERDDDTQETVEQWTFETILDSHNDYGNLQYLVKWEHHRPTWQPATDLKGQDTAILKFHTDNPSKQGLPSWVRWPTLLKPTWLKRSRNKNDKPTGTGVNSQPSGSMTRSGSLIEGN</sequence>
<feature type="region of interest" description="Disordered" evidence="2">
    <location>
        <begin position="121"/>
        <end position="155"/>
    </location>
</feature>
<feature type="compositionally biased region" description="Polar residues" evidence="2">
    <location>
        <begin position="135"/>
        <end position="149"/>
    </location>
</feature>
<dbReference type="SUPFAM" id="SSF54160">
    <property type="entry name" value="Chromo domain-like"/>
    <property type="match status" value="1"/>
</dbReference>
<dbReference type="CDD" id="cd00024">
    <property type="entry name" value="CD_CSD"/>
    <property type="match status" value="1"/>
</dbReference>
<dbReference type="EMBL" id="MU006580">
    <property type="protein sequence ID" value="KAF2745771.1"/>
    <property type="molecule type" value="Genomic_DNA"/>
</dbReference>
<organism evidence="4 5">
    <name type="scientific">Sporormia fimetaria CBS 119925</name>
    <dbReference type="NCBI Taxonomy" id="1340428"/>
    <lineage>
        <taxon>Eukaryota</taxon>
        <taxon>Fungi</taxon>
        <taxon>Dikarya</taxon>
        <taxon>Ascomycota</taxon>
        <taxon>Pezizomycotina</taxon>
        <taxon>Dothideomycetes</taxon>
        <taxon>Pleosporomycetidae</taxon>
        <taxon>Pleosporales</taxon>
        <taxon>Sporormiaceae</taxon>
        <taxon>Sporormia</taxon>
    </lineage>
</organism>
<dbReference type="InterPro" id="IPR016197">
    <property type="entry name" value="Chromo-like_dom_sf"/>
</dbReference>
<evidence type="ECO:0000256" key="2">
    <source>
        <dbReference type="SAM" id="MobiDB-lite"/>
    </source>
</evidence>
<dbReference type="OrthoDB" id="5152741at2759"/>
<gene>
    <name evidence="4" type="ORF">M011DRAFT_478562</name>
</gene>
<dbReference type="Gene3D" id="2.40.50.40">
    <property type="match status" value="1"/>
</dbReference>
<keyword evidence="5" id="KW-1185">Reference proteome</keyword>
<proteinExistence type="predicted"/>
<dbReference type="InterPro" id="IPR000953">
    <property type="entry name" value="Chromo/chromo_shadow_dom"/>
</dbReference>
<dbReference type="PROSITE" id="PS50013">
    <property type="entry name" value="CHROMO_2"/>
    <property type="match status" value="1"/>
</dbReference>
<feature type="domain" description="Chromo" evidence="3">
    <location>
        <begin position="53"/>
        <end position="109"/>
    </location>
</feature>
<evidence type="ECO:0000256" key="1">
    <source>
        <dbReference type="ARBA" id="ARBA00011353"/>
    </source>
</evidence>